<sequence>MISPPITLHRLQTCHFCERVVRRHNELDHGMAGIADPRPAVSLIDSDGSINHAWVAGAWPKFPDYKAIEAAIEEL</sequence>
<organism evidence="1 2">
    <name type="scientific">Halocatena marina</name>
    <dbReference type="NCBI Taxonomy" id="2934937"/>
    <lineage>
        <taxon>Archaea</taxon>
        <taxon>Methanobacteriati</taxon>
        <taxon>Methanobacteriota</taxon>
        <taxon>Stenosarchaea group</taxon>
        <taxon>Halobacteria</taxon>
        <taxon>Halobacteriales</taxon>
        <taxon>Natronomonadaceae</taxon>
        <taxon>Halocatena</taxon>
    </lineage>
</organism>
<dbReference type="GeneID" id="76198247"/>
<accession>A0ABD5YH74</accession>
<name>A0ABD5YH74_9EURY</name>
<protein>
    <submittedName>
        <fullName evidence="1">Uncharacterized protein</fullName>
    </submittedName>
</protein>
<proteinExistence type="predicted"/>
<comment type="caution">
    <text evidence="1">The sequence shown here is derived from an EMBL/GenBank/DDBJ whole genome shotgun (WGS) entry which is preliminary data.</text>
</comment>
<dbReference type="RefSeq" id="WP_248904249.1">
    <property type="nucleotide sequence ID" value="NZ_CP109979.1"/>
</dbReference>
<reference evidence="1 2" key="1">
    <citation type="journal article" date="2019" name="Int. J. Syst. Evol. Microbiol.">
        <title>The Global Catalogue of Microorganisms (GCM) 10K type strain sequencing project: providing services to taxonomists for standard genome sequencing and annotation.</title>
        <authorList>
            <consortium name="The Broad Institute Genomics Platform"/>
            <consortium name="The Broad Institute Genome Sequencing Center for Infectious Disease"/>
            <person name="Wu L."/>
            <person name="Ma J."/>
        </authorList>
    </citation>
    <scope>NUCLEOTIDE SEQUENCE [LARGE SCALE GENOMIC DNA]</scope>
    <source>
        <strain evidence="1 2">RDMS1</strain>
    </source>
</reference>
<dbReference type="EMBL" id="JBHTAX010000001">
    <property type="protein sequence ID" value="MFC7188699.1"/>
    <property type="molecule type" value="Genomic_DNA"/>
</dbReference>
<dbReference type="AlphaFoldDB" id="A0ABD5YH74"/>
<gene>
    <name evidence="1" type="ORF">ACFQL7_01745</name>
</gene>
<keyword evidence="2" id="KW-1185">Reference proteome</keyword>
<evidence type="ECO:0000313" key="2">
    <source>
        <dbReference type="Proteomes" id="UP001596417"/>
    </source>
</evidence>
<dbReference type="Proteomes" id="UP001596417">
    <property type="component" value="Unassembled WGS sequence"/>
</dbReference>
<evidence type="ECO:0000313" key="1">
    <source>
        <dbReference type="EMBL" id="MFC7188699.1"/>
    </source>
</evidence>
<dbReference type="Gene3D" id="3.40.30.10">
    <property type="entry name" value="Glutaredoxin"/>
    <property type="match status" value="1"/>
</dbReference>